<reference evidence="1 2" key="2">
    <citation type="submission" date="2018-11" db="EMBL/GenBank/DDBJ databases">
        <authorList>
            <consortium name="Pathogen Informatics"/>
        </authorList>
    </citation>
    <scope>NUCLEOTIDE SEQUENCE [LARGE SCALE GENOMIC DNA]</scope>
</reference>
<dbReference type="Proteomes" id="UP000267606">
    <property type="component" value="Unassembled WGS sequence"/>
</dbReference>
<evidence type="ECO:0000313" key="1">
    <source>
        <dbReference type="EMBL" id="VDO26702.1"/>
    </source>
</evidence>
<dbReference type="STRING" id="387005.A0A183GZM4"/>
<dbReference type="AlphaFoldDB" id="A0A183GZM4"/>
<proteinExistence type="predicted"/>
<name>A0A183GZM4_9BILA</name>
<organism evidence="3">
    <name type="scientific">Onchocerca flexuosa</name>
    <dbReference type="NCBI Taxonomy" id="387005"/>
    <lineage>
        <taxon>Eukaryota</taxon>
        <taxon>Metazoa</taxon>
        <taxon>Ecdysozoa</taxon>
        <taxon>Nematoda</taxon>
        <taxon>Chromadorea</taxon>
        <taxon>Rhabditida</taxon>
        <taxon>Spirurina</taxon>
        <taxon>Spiruromorpha</taxon>
        <taxon>Filarioidea</taxon>
        <taxon>Onchocercidae</taxon>
        <taxon>Onchocerca</taxon>
    </lineage>
</organism>
<accession>A0A183GZM4</accession>
<evidence type="ECO:0000313" key="2">
    <source>
        <dbReference type="Proteomes" id="UP000267606"/>
    </source>
</evidence>
<evidence type="ECO:0000313" key="3">
    <source>
        <dbReference type="WBParaSite" id="OFLC_0000068301-mRNA-1"/>
    </source>
</evidence>
<gene>
    <name evidence="1" type="ORF">OFLC_LOCUS684</name>
</gene>
<reference evidence="3" key="1">
    <citation type="submission" date="2016-06" db="UniProtKB">
        <authorList>
            <consortium name="WormBaseParasite"/>
        </authorList>
    </citation>
    <scope>IDENTIFICATION</scope>
</reference>
<sequence length="80" mass="8693">MLVAEEIKENEELRVTIMNMSKTVKKPIPLFVHYGFLGGVSCSAIVSVDNESHLAVGTTCGKCTLFSPRTHLCTSTIHNG</sequence>
<protein>
    <submittedName>
        <fullName evidence="3">Neurobeachin</fullName>
    </submittedName>
</protein>
<dbReference type="WBParaSite" id="OFLC_0000068301-mRNA-1">
    <property type="protein sequence ID" value="OFLC_0000068301-mRNA-1"/>
    <property type="gene ID" value="OFLC_0000068301"/>
</dbReference>
<dbReference type="EMBL" id="UZAJ01000251">
    <property type="protein sequence ID" value="VDO26702.1"/>
    <property type="molecule type" value="Genomic_DNA"/>
</dbReference>
<keyword evidence="2" id="KW-1185">Reference proteome</keyword>